<feature type="region of interest" description="Disordered" evidence="1">
    <location>
        <begin position="86"/>
        <end position="120"/>
    </location>
</feature>
<comment type="caution">
    <text evidence="2">The sequence shown here is derived from an EMBL/GenBank/DDBJ whole genome shotgun (WGS) entry which is preliminary data.</text>
</comment>
<keyword evidence="3" id="KW-1185">Reference proteome</keyword>
<dbReference type="PANTHER" id="PTHR33862">
    <property type="entry name" value="OROFACIAL CLEFT 1 CANDIDATE GENE 1 PROTEIN"/>
    <property type="match status" value="1"/>
</dbReference>
<organism evidence="2 3">
    <name type="scientific">Takifugu flavidus</name>
    <name type="common">sansaifugu</name>
    <dbReference type="NCBI Taxonomy" id="433684"/>
    <lineage>
        <taxon>Eukaryota</taxon>
        <taxon>Metazoa</taxon>
        <taxon>Chordata</taxon>
        <taxon>Craniata</taxon>
        <taxon>Vertebrata</taxon>
        <taxon>Euteleostomi</taxon>
        <taxon>Actinopterygii</taxon>
        <taxon>Neopterygii</taxon>
        <taxon>Teleostei</taxon>
        <taxon>Neoteleostei</taxon>
        <taxon>Acanthomorphata</taxon>
        <taxon>Eupercaria</taxon>
        <taxon>Tetraodontiformes</taxon>
        <taxon>Tetradontoidea</taxon>
        <taxon>Tetraodontidae</taxon>
        <taxon>Takifugu</taxon>
    </lineage>
</organism>
<evidence type="ECO:0000256" key="1">
    <source>
        <dbReference type="SAM" id="MobiDB-lite"/>
    </source>
</evidence>
<accession>A0A5C6NVQ5</accession>
<dbReference type="InterPro" id="IPR031390">
    <property type="entry name" value="OFCC1"/>
</dbReference>
<evidence type="ECO:0000313" key="3">
    <source>
        <dbReference type="Proteomes" id="UP000324091"/>
    </source>
</evidence>
<dbReference type="EMBL" id="RHFK02000009">
    <property type="protein sequence ID" value="TWW71045.1"/>
    <property type="molecule type" value="Genomic_DNA"/>
</dbReference>
<dbReference type="Proteomes" id="UP000324091">
    <property type="component" value="Chromosome 17"/>
</dbReference>
<gene>
    <name evidence="2" type="ORF">D4764_17G0005280</name>
</gene>
<proteinExistence type="predicted"/>
<feature type="region of interest" description="Disordered" evidence="1">
    <location>
        <begin position="15"/>
        <end position="42"/>
    </location>
</feature>
<evidence type="ECO:0000313" key="2">
    <source>
        <dbReference type="EMBL" id="TWW71045.1"/>
    </source>
</evidence>
<reference evidence="2 3" key="1">
    <citation type="submission" date="2019-04" db="EMBL/GenBank/DDBJ databases">
        <title>Chromosome genome assembly for Takifugu flavidus.</title>
        <authorList>
            <person name="Xiao S."/>
        </authorList>
    </citation>
    <scope>NUCLEOTIDE SEQUENCE [LARGE SCALE GENOMIC DNA]</scope>
    <source>
        <strain evidence="2">HTHZ2018</strain>
        <tissue evidence="2">Muscle</tissue>
    </source>
</reference>
<dbReference type="PANTHER" id="PTHR33862:SF3">
    <property type="entry name" value="OROFACIAL CLEFT 1 CANDIDATE GENE 1 PROTEIN"/>
    <property type="match status" value="1"/>
</dbReference>
<dbReference type="AlphaFoldDB" id="A0A5C6NVQ5"/>
<name>A0A5C6NVQ5_9TELE</name>
<protein>
    <submittedName>
        <fullName evidence="2">Uncharacterized protein</fullName>
    </submittedName>
</protein>
<feature type="compositionally biased region" description="Low complexity" evidence="1">
    <location>
        <begin position="91"/>
        <end position="101"/>
    </location>
</feature>
<sequence length="120" mass="13338">MRLFCADPHQVAVHDHVWTQEEPSVGPPDPGDHQRGGGPLSAGEISTRVAVYTLYLSGLKQRYRQFIRQPDGAIIEVTGDIEGSDNAVRKAASPSQSSASQRHVQECTWLPTRKRRFKSE</sequence>